<feature type="compositionally biased region" description="Basic and acidic residues" evidence="1">
    <location>
        <begin position="591"/>
        <end position="603"/>
    </location>
</feature>
<organism evidence="2 3">
    <name type="scientific">Bodo saltans</name>
    <name type="common">Flagellated protozoan</name>
    <dbReference type="NCBI Taxonomy" id="75058"/>
    <lineage>
        <taxon>Eukaryota</taxon>
        <taxon>Discoba</taxon>
        <taxon>Euglenozoa</taxon>
        <taxon>Kinetoplastea</taxon>
        <taxon>Metakinetoplastina</taxon>
        <taxon>Eubodonida</taxon>
        <taxon>Bodonidae</taxon>
        <taxon>Bodo</taxon>
    </lineage>
</organism>
<feature type="region of interest" description="Disordered" evidence="1">
    <location>
        <begin position="589"/>
        <end position="628"/>
    </location>
</feature>
<proteinExistence type="predicted"/>
<dbReference type="Proteomes" id="UP000051952">
    <property type="component" value="Unassembled WGS sequence"/>
</dbReference>
<gene>
    <name evidence="2" type="ORF">BSAL_34110</name>
</gene>
<dbReference type="VEuPathDB" id="TriTrypDB:BSAL_34110"/>
<feature type="compositionally biased region" description="Low complexity" evidence="1">
    <location>
        <begin position="614"/>
        <end position="628"/>
    </location>
</feature>
<protein>
    <submittedName>
        <fullName evidence="2">Uncharacterized protein</fullName>
    </submittedName>
</protein>
<keyword evidence="3" id="KW-1185">Reference proteome</keyword>
<sequence>MSVTTTSWGSSTADDVFYRASTRDPHAIKWPQQYASGRTPQQLQLQHRVSTSTTTSSASCSCSKCDPSSTCSCSCNQQSFASSSQRRYRAPHGYAADDSPCSCDGSASCEECRNRSDYYCADGQLSSHSCCCDCSAANDDHNDKRTADCECCDDNCEYDVLEVPTLLTIPLRPPRPHHVGYRMDQIIGTVNESVGINTEGGDDDVASTKQRSSSVVFAIARPPPPLSYLTSSSSSPYFGTHAADSVHLSHQVNKHPVQTNEVGCQVHSSLLHSNSTTIDHPLDSIGANNTPSMNNRNVNIATRCVDVAVNTHEREFCEVSVGSGGDIALLRVVDSAVNTDALPSEQHQLIDKNSAVELSRQQSATTVTSGLLSFDQQQPQYGQDVGARAASGASLLTPTVQTAELPSAVSIFAGLQLVAAEASRREFVAEMQQEVVDCIRATFHEVLVAPHQRVQQAIDAVQRAADESVNQQQLQYHQWMLALQQTTQLNALEADIRSEQERNALDILAAICLSWHHDRVNAEITSAHRTVKFIDIELLQARNESLRLENTVLTLQRQLQMIRTMKVGIAAQQYCQPLLAASPADCINNGDEERGAEQKKEQQQRVTENVGREGCTSGGHSSSTMTSTRVTLTSAAPAGGAQQQQRRTPSLLDSVDLNMPIHERFARAHRVAANICHETTK</sequence>
<evidence type="ECO:0000256" key="1">
    <source>
        <dbReference type="SAM" id="MobiDB-lite"/>
    </source>
</evidence>
<reference evidence="3" key="1">
    <citation type="submission" date="2015-09" db="EMBL/GenBank/DDBJ databases">
        <authorList>
            <consortium name="Pathogen Informatics"/>
        </authorList>
    </citation>
    <scope>NUCLEOTIDE SEQUENCE [LARGE SCALE GENOMIC DNA]</scope>
    <source>
        <strain evidence="3">Lake Konstanz</strain>
    </source>
</reference>
<dbReference type="EMBL" id="CYKH01001969">
    <property type="protein sequence ID" value="CUG91783.1"/>
    <property type="molecule type" value="Genomic_DNA"/>
</dbReference>
<accession>A0A0S4JNI2</accession>
<evidence type="ECO:0000313" key="2">
    <source>
        <dbReference type="EMBL" id="CUG91783.1"/>
    </source>
</evidence>
<dbReference type="AlphaFoldDB" id="A0A0S4JNI2"/>
<name>A0A0S4JNI2_BODSA</name>
<evidence type="ECO:0000313" key="3">
    <source>
        <dbReference type="Proteomes" id="UP000051952"/>
    </source>
</evidence>